<dbReference type="KEGG" id="pswu:SY83_19615"/>
<comment type="subcellular location">
    <subcellularLocation>
        <location evidence="1">Cell membrane</location>
        <topology evidence="1">Multi-pass membrane protein</topology>
    </subcellularLocation>
</comment>
<feature type="transmembrane region" description="Helical" evidence="6">
    <location>
        <begin position="154"/>
        <end position="175"/>
    </location>
</feature>
<gene>
    <name evidence="7" type="ORF">SY83_19615</name>
</gene>
<dbReference type="Pfam" id="PF09678">
    <property type="entry name" value="Caa3_CtaG"/>
    <property type="match status" value="1"/>
</dbReference>
<sequence>MDPVMIHTHHAGSHVSVIWIGFVLGTVIISYLVAVTLSKQRYRRTWPLYRSLCWLAGMICIAVALFNHTSTDFNTHMFGHLFLGMLAPIFIAMSLPLTLLLRSLPVRHARRLTGWLSLKLPRVLCHPVFTAILNIGGLWLLYTTELYSFMQHHFYAHVLVHLHVFLAGYLFTVSILRAESMLHRTSFITRTIVFGLAWAGHGILSKYIYAHPPEGVPWAEAESGAMLMYYGGDVIEALLLILFFAGWYRSARTERLTLPKPYYSEPKL</sequence>
<keyword evidence="8" id="KW-1185">Reference proteome</keyword>
<dbReference type="STRING" id="1178515.SY83_19615"/>
<evidence type="ECO:0000256" key="4">
    <source>
        <dbReference type="ARBA" id="ARBA00022989"/>
    </source>
</evidence>
<evidence type="ECO:0000256" key="6">
    <source>
        <dbReference type="SAM" id="Phobius"/>
    </source>
</evidence>
<feature type="transmembrane region" description="Helical" evidence="6">
    <location>
        <begin position="229"/>
        <end position="248"/>
    </location>
</feature>
<evidence type="ECO:0000256" key="2">
    <source>
        <dbReference type="ARBA" id="ARBA00022475"/>
    </source>
</evidence>
<feature type="transmembrane region" description="Helical" evidence="6">
    <location>
        <begin position="78"/>
        <end position="102"/>
    </location>
</feature>
<dbReference type="OrthoDB" id="5024156at2"/>
<evidence type="ECO:0000313" key="7">
    <source>
        <dbReference type="EMBL" id="ANE48129.1"/>
    </source>
</evidence>
<evidence type="ECO:0008006" key="9">
    <source>
        <dbReference type="Google" id="ProtNLM"/>
    </source>
</evidence>
<keyword evidence="3 6" id="KW-0812">Transmembrane</keyword>
<keyword evidence="5 6" id="KW-0472">Membrane</keyword>
<dbReference type="RefSeq" id="WP_068609598.1">
    <property type="nucleotide sequence ID" value="NZ_CP011388.1"/>
</dbReference>
<proteinExistence type="predicted"/>
<organism evidence="7 8">
    <name type="scientific">Paenibacillus swuensis</name>
    <dbReference type="NCBI Taxonomy" id="1178515"/>
    <lineage>
        <taxon>Bacteria</taxon>
        <taxon>Bacillati</taxon>
        <taxon>Bacillota</taxon>
        <taxon>Bacilli</taxon>
        <taxon>Bacillales</taxon>
        <taxon>Paenibacillaceae</taxon>
        <taxon>Paenibacillus</taxon>
    </lineage>
</organism>
<dbReference type="GO" id="GO:0005886">
    <property type="term" value="C:plasma membrane"/>
    <property type="evidence" value="ECO:0007669"/>
    <property type="project" value="UniProtKB-SubCell"/>
</dbReference>
<feature type="transmembrane region" description="Helical" evidence="6">
    <location>
        <begin position="123"/>
        <end position="142"/>
    </location>
</feature>
<keyword evidence="2" id="KW-1003">Cell membrane</keyword>
<dbReference type="Proteomes" id="UP000076927">
    <property type="component" value="Chromosome"/>
</dbReference>
<feature type="transmembrane region" description="Helical" evidence="6">
    <location>
        <begin position="48"/>
        <end position="66"/>
    </location>
</feature>
<accession>A0A172TM27</accession>
<evidence type="ECO:0000256" key="3">
    <source>
        <dbReference type="ARBA" id="ARBA00022692"/>
    </source>
</evidence>
<reference evidence="7 8" key="1">
    <citation type="submission" date="2015-01" db="EMBL/GenBank/DDBJ databases">
        <title>Paenibacillus swuensis/DY6/whole genome sequencing.</title>
        <authorList>
            <person name="Kim M.K."/>
            <person name="Srinivasan S."/>
            <person name="Lee J.-J."/>
        </authorList>
    </citation>
    <scope>NUCLEOTIDE SEQUENCE [LARGE SCALE GENOMIC DNA]</scope>
    <source>
        <strain evidence="7 8">DY6</strain>
    </source>
</reference>
<feature type="transmembrane region" description="Helical" evidence="6">
    <location>
        <begin position="187"/>
        <end position="209"/>
    </location>
</feature>
<dbReference type="AlphaFoldDB" id="A0A172TM27"/>
<dbReference type="EMBL" id="CP011388">
    <property type="protein sequence ID" value="ANE48129.1"/>
    <property type="molecule type" value="Genomic_DNA"/>
</dbReference>
<name>A0A172TM27_9BACL</name>
<dbReference type="InterPro" id="IPR019108">
    <property type="entry name" value="Caa3_assmbl_CtaG-rel"/>
</dbReference>
<keyword evidence="4 6" id="KW-1133">Transmembrane helix</keyword>
<protein>
    <recommendedName>
        <fullName evidence="9">Cytochrome C oxidase assembly protein</fullName>
    </recommendedName>
</protein>
<feature type="transmembrane region" description="Helical" evidence="6">
    <location>
        <begin position="16"/>
        <end position="36"/>
    </location>
</feature>
<evidence type="ECO:0000313" key="8">
    <source>
        <dbReference type="Proteomes" id="UP000076927"/>
    </source>
</evidence>
<evidence type="ECO:0000256" key="1">
    <source>
        <dbReference type="ARBA" id="ARBA00004651"/>
    </source>
</evidence>
<evidence type="ECO:0000256" key="5">
    <source>
        <dbReference type="ARBA" id="ARBA00023136"/>
    </source>
</evidence>
<dbReference type="PATRIC" id="fig|1178515.4.peg.3968"/>